<proteinExistence type="inferred from homology"/>
<dbReference type="GO" id="GO:0016239">
    <property type="term" value="P:positive regulation of macroautophagy"/>
    <property type="evidence" value="ECO:0007669"/>
    <property type="project" value="TreeGrafter"/>
</dbReference>
<evidence type="ECO:0000313" key="6">
    <source>
        <dbReference type="Proteomes" id="UP000278143"/>
    </source>
</evidence>
<protein>
    <submittedName>
        <fullName evidence="5">Sestrin</fullName>
    </submittedName>
</protein>
<dbReference type="Gene3D" id="1.20.1290.10">
    <property type="entry name" value="AhpD-like"/>
    <property type="match status" value="1"/>
</dbReference>
<evidence type="ECO:0000256" key="2">
    <source>
        <dbReference type="ARBA" id="ARBA00008350"/>
    </source>
</evidence>
<keyword evidence="6" id="KW-1185">Reference proteome</keyword>
<evidence type="ECO:0000256" key="4">
    <source>
        <dbReference type="SAM" id="MobiDB-lite"/>
    </source>
</evidence>
<feature type="compositionally biased region" description="Acidic residues" evidence="4">
    <location>
        <begin position="338"/>
        <end position="364"/>
    </location>
</feature>
<feature type="compositionally biased region" description="Polar residues" evidence="4">
    <location>
        <begin position="71"/>
        <end position="92"/>
    </location>
</feature>
<dbReference type="SUPFAM" id="SSF69118">
    <property type="entry name" value="AhpD-like"/>
    <property type="match status" value="1"/>
</dbReference>
<dbReference type="EMBL" id="KZ989630">
    <property type="protein sequence ID" value="RKP25754.1"/>
    <property type="molecule type" value="Genomic_DNA"/>
</dbReference>
<accession>A0A4P9Z051</accession>
<keyword evidence="3" id="KW-0963">Cytoplasm</keyword>
<name>A0A4P9Z051_9FUNG</name>
<dbReference type="GO" id="GO:1901031">
    <property type="term" value="P:regulation of response to reactive oxygen species"/>
    <property type="evidence" value="ECO:0007669"/>
    <property type="project" value="InterPro"/>
</dbReference>
<evidence type="ECO:0000313" key="5">
    <source>
        <dbReference type="EMBL" id="RKP25754.1"/>
    </source>
</evidence>
<dbReference type="Pfam" id="PF04636">
    <property type="entry name" value="PA26"/>
    <property type="match status" value="1"/>
</dbReference>
<dbReference type="AlphaFoldDB" id="A0A4P9Z051"/>
<dbReference type="Proteomes" id="UP000278143">
    <property type="component" value="Unassembled WGS sequence"/>
</dbReference>
<dbReference type="PANTHER" id="PTHR12474">
    <property type="entry name" value="P53 REGULATED PA26 NUCLEAR PROTEIN SESTRIN"/>
    <property type="match status" value="1"/>
</dbReference>
<reference evidence="6" key="1">
    <citation type="journal article" date="2018" name="Nat. Microbiol.">
        <title>Leveraging single-cell genomics to expand the fungal tree of life.</title>
        <authorList>
            <person name="Ahrendt S.R."/>
            <person name="Quandt C.A."/>
            <person name="Ciobanu D."/>
            <person name="Clum A."/>
            <person name="Salamov A."/>
            <person name="Andreopoulos B."/>
            <person name="Cheng J.F."/>
            <person name="Woyke T."/>
            <person name="Pelin A."/>
            <person name="Henrissat B."/>
            <person name="Reynolds N.K."/>
            <person name="Benny G.L."/>
            <person name="Smith M.E."/>
            <person name="James T.Y."/>
            <person name="Grigoriev I.V."/>
        </authorList>
    </citation>
    <scope>NUCLEOTIDE SEQUENCE [LARGE SCALE GENOMIC DNA]</scope>
    <source>
        <strain evidence="6">Benny S71-1</strain>
    </source>
</reference>
<dbReference type="GO" id="GO:1990253">
    <property type="term" value="P:cellular response to leucine starvation"/>
    <property type="evidence" value="ECO:0007669"/>
    <property type="project" value="TreeGrafter"/>
</dbReference>
<organism evidence="5 6">
    <name type="scientific">Syncephalis pseudoplumigaleata</name>
    <dbReference type="NCBI Taxonomy" id="1712513"/>
    <lineage>
        <taxon>Eukaryota</taxon>
        <taxon>Fungi</taxon>
        <taxon>Fungi incertae sedis</taxon>
        <taxon>Zoopagomycota</taxon>
        <taxon>Zoopagomycotina</taxon>
        <taxon>Zoopagomycetes</taxon>
        <taxon>Zoopagales</taxon>
        <taxon>Piptocephalidaceae</taxon>
        <taxon>Syncephalis</taxon>
    </lineage>
</organism>
<feature type="region of interest" description="Disordered" evidence="4">
    <location>
        <begin position="335"/>
        <end position="375"/>
    </location>
</feature>
<evidence type="ECO:0000256" key="3">
    <source>
        <dbReference type="ARBA" id="ARBA00022490"/>
    </source>
</evidence>
<dbReference type="InterPro" id="IPR006730">
    <property type="entry name" value="Sestrin"/>
</dbReference>
<dbReference type="OrthoDB" id="337464at2759"/>
<dbReference type="GO" id="GO:0071233">
    <property type="term" value="P:cellular response to L-leucine"/>
    <property type="evidence" value="ECO:0007669"/>
    <property type="project" value="TreeGrafter"/>
</dbReference>
<dbReference type="InterPro" id="IPR029032">
    <property type="entry name" value="AhpD-like"/>
</dbReference>
<comment type="subcellular location">
    <subcellularLocation>
        <location evidence="1">Cytoplasm</location>
    </subcellularLocation>
</comment>
<sequence>LLTVIRFSIDCPFEDVRRSFTELLEKLKMTRMPVYTPVRALPSFFISASQTPPFLDDADAEEANYGASRASAPSSEGSTSAPTQLKRNRSSSGANAHIRRLIVDTFLTYGRISHNFRVLSFFPGYMERFHKFYSAIVRNPSGPLPQTWRYYIGIMAAAQHSCQYLVSLLQLEFLQAGGDPAWIDGIAYAPGKLRRLVSLNTILAHQPWRLTPAHIGALVKADADEETENWSMGEIVHAIVLLSTFHGLASFALSCGLVPELDTLGGTEELDDVIVPSAGAEDEEAMAEEQAEDAAGEVLQQDLDEGIEGLGVSLAPNEQQELESHTVELFSRLRLAQDGDEPSEEAADEPAKEEEEEEEEEIEEDKCSGDRPSNAFEDIRLNPVIDDMARFLHPPIELRHVDFDVKSEEYSVFRLQDYCWEDHGVELVDQFLRGVGDLLDEEFKEALTITDFSFSTQAALLDTWPLRQAIWYYVLRLAGLAHDDYDYAQVNRFLNRRLKQYVKKVACYPEELDARDFVHFGFVLRAEEKCHINLLVSVARKQAELVYGL</sequence>
<gene>
    <name evidence="5" type="ORF">SYNPS1DRAFT_11280</name>
</gene>
<dbReference type="GO" id="GO:0016684">
    <property type="term" value="F:oxidoreductase activity, acting on peroxide as acceptor"/>
    <property type="evidence" value="ECO:0007669"/>
    <property type="project" value="TreeGrafter"/>
</dbReference>
<evidence type="ECO:0000256" key="1">
    <source>
        <dbReference type="ARBA" id="ARBA00004496"/>
    </source>
</evidence>
<dbReference type="GO" id="GO:0070728">
    <property type="term" value="F:L-leucine binding"/>
    <property type="evidence" value="ECO:0007669"/>
    <property type="project" value="TreeGrafter"/>
</dbReference>
<dbReference type="GO" id="GO:0005634">
    <property type="term" value="C:nucleus"/>
    <property type="evidence" value="ECO:0007669"/>
    <property type="project" value="InterPro"/>
</dbReference>
<feature type="non-terminal residue" evidence="5">
    <location>
        <position position="1"/>
    </location>
</feature>
<dbReference type="GO" id="GO:1904262">
    <property type="term" value="P:negative regulation of TORC1 signaling"/>
    <property type="evidence" value="ECO:0007669"/>
    <property type="project" value="TreeGrafter"/>
</dbReference>
<dbReference type="PANTHER" id="PTHR12474:SF0">
    <property type="entry name" value="SESTRIN HOMOLOG"/>
    <property type="match status" value="1"/>
</dbReference>
<comment type="similarity">
    <text evidence="2">Belongs to the sestrin family.</text>
</comment>
<dbReference type="GO" id="GO:0005737">
    <property type="term" value="C:cytoplasm"/>
    <property type="evidence" value="ECO:0007669"/>
    <property type="project" value="UniProtKB-SubCell"/>
</dbReference>
<feature type="region of interest" description="Disordered" evidence="4">
    <location>
        <begin position="66"/>
        <end position="92"/>
    </location>
</feature>
<feature type="non-terminal residue" evidence="5">
    <location>
        <position position="549"/>
    </location>
</feature>